<keyword evidence="7 8" id="KW-0472">Membrane</keyword>
<dbReference type="NCBIfam" id="NF037955">
    <property type="entry name" value="mfs"/>
    <property type="match status" value="1"/>
</dbReference>
<comment type="subcellular location">
    <subcellularLocation>
        <location evidence="1">Cell inner membrane</location>
        <topology evidence="1">Multi-pass membrane protein</topology>
    </subcellularLocation>
</comment>
<evidence type="ECO:0000256" key="4">
    <source>
        <dbReference type="ARBA" id="ARBA00022519"/>
    </source>
</evidence>
<keyword evidence="5 8" id="KW-0812">Transmembrane</keyword>
<dbReference type="Proteomes" id="UP000199308">
    <property type="component" value="Unassembled WGS sequence"/>
</dbReference>
<proteinExistence type="predicted"/>
<feature type="domain" description="Major facilitator superfamily associated" evidence="9">
    <location>
        <begin position="9"/>
        <end position="363"/>
    </location>
</feature>
<gene>
    <name evidence="10" type="ORF">SAMN05660429_01014</name>
</gene>
<evidence type="ECO:0000256" key="2">
    <source>
        <dbReference type="ARBA" id="ARBA00022448"/>
    </source>
</evidence>
<sequence>MRSAKPSLYVALAGNYFWYFAVIGLMAPFLAVYLNALGFTSVEIGELLAFVMATKIIGPPIWAVLSDKTGQQASIIRLGALLSLVFCIPLYFSQGYWAVAVCFTMYSFFWNAVMPQLEAMTVASVRKKAKIYARIRSWGSLGFIIFAIISGEILDLFGDESYLHLTLFISFCLFLFTLLLRQPKRAQRQQAQSSPIKAQILQPNFMIFFVVGLLLQASFGPFNGFFALFLKDLGYAGYEIGLLIAVGAIAEIFIFIIAGLIFKGFHIHHLFTFILIVTAMRWYFTGHFAEHAWVLVACQISHCLSYGLYHACAMQFINHHFKHDQQNRGQALYIAGVFGIGGALGVYLTGLVWQQGEGATLSFDIATGFVLVAFLLSLLMKPISLGTASKD</sequence>
<evidence type="ECO:0000256" key="3">
    <source>
        <dbReference type="ARBA" id="ARBA00022475"/>
    </source>
</evidence>
<dbReference type="Gene3D" id="1.20.1250.20">
    <property type="entry name" value="MFS general substrate transporter like domains"/>
    <property type="match status" value="2"/>
</dbReference>
<feature type="transmembrane region" description="Helical" evidence="8">
    <location>
        <begin position="240"/>
        <end position="262"/>
    </location>
</feature>
<evidence type="ECO:0000256" key="1">
    <source>
        <dbReference type="ARBA" id="ARBA00004429"/>
    </source>
</evidence>
<dbReference type="PANTHER" id="PTHR23522:SF10">
    <property type="entry name" value="3-PHENYLPROPIONIC ACID TRANSPORTER-RELATED"/>
    <property type="match status" value="1"/>
</dbReference>
<evidence type="ECO:0000256" key="7">
    <source>
        <dbReference type="ARBA" id="ARBA00023136"/>
    </source>
</evidence>
<dbReference type="SUPFAM" id="SSF103473">
    <property type="entry name" value="MFS general substrate transporter"/>
    <property type="match status" value="1"/>
</dbReference>
<dbReference type="InterPro" id="IPR036259">
    <property type="entry name" value="MFS_trans_sf"/>
</dbReference>
<evidence type="ECO:0000313" key="11">
    <source>
        <dbReference type="Proteomes" id="UP000199308"/>
    </source>
</evidence>
<feature type="transmembrane region" description="Helical" evidence="8">
    <location>
        <begin position="201"/>
        <end position="220"/>
    </location>
</feature>
<feature type="transmembrane region" description="Helical" evidence="8">
    <location>
        <begin position="269"/>
        <end position="285"/>
    </location>
</feature>
<dbReference type="OrthoDB" id="9150135at2"/>
<name>A0A1I0BP93_THASX</name>
<dbReference type="GO" id="GO:0030395">
    <property type="term" value="F:lactose binding"/>
    <property type="evidence" value="ECO:0007669"/>
    <property type="project" value="TreeGrafter"/>
</dbReference>
<keyword evidence="4" id="KW-0997">Cell inner membrane</keyword>
<feature type="transmembrane region" description="Helical" evidence="8">
    <location>
        <begin position="162"/>
        <end position="180"/>
    </location>
</feature>
<feature type="transmembrane region" description="Helical" evidence="8">
    <location>
        <begin position="291"/>
        <end position="311"/>
    </location>
</feature>
<dbReference type="GO" id="GO:0015528">
    <property type="term" value="F:lactose:proton symporter activity"/>
    <property type="evidence" value="ECO:0007669"/>
    <property type="project" value="TreeGrafter"/>
</dbReference>
<evidence type="ECO:0000259" key="9">
    <source>
        <dbReference type="Pfam" id="PF12832"/>
    </source>
</evidence>
<evidence type="ECO:0000256" key="8">
    <source>
        <dbReference type="SAM" id="Phobius"/>
    </source>
</evidence>
<keyword evidence="3" id="KW-1003">Cell membrane</keyword>
<feature type="transmembrane region" description="Helical" evidence="8">
    <location>
        <begin position="12"/>
        <end position="35"/>
    </location>
</feature>
<feature type="transmembrane region" description="Helical" evidence="8">
    <location>
        <begin position="74"/>
        <end position="92"/>
    </location>
</feature>
<dbReference type="Pfam" id="PF12832">
    <property type="entry name" value="MFS_1_like"/>
    <property type="match status" value="1"/>
</dbReference>
<dbReference type="PANTHER" id="PTHR23522">
    <property type="entry name" value="BLL5896 PROTEIN"/>
    <property type="match status" value="1"/>
</dbReference>
<dbReference type="InterPro" id="IPR026032">
    <property type="entry name" value="HcaT-like"/>
</dbReference>
<dbReference type="GO" id="GO:0005886">
    <property type="term" value="C:plasma membrane"/>
    <property type="evidence" value="ECO:0007669"/>
    <property type="project" value="UniProtKB-SubCell"/>
</dbReference>
<evidence type="ECO:0000256" key="5">
    <source>
        <dbReference type="ARBA" id="ARBA00022692"/>
    </source>
</evidence>
<dbReference type="EMBL" id="FOHK01000004">
    <property type="protein sequence ID" value="SET08823.1"/>
    <property type="molecule type" value="Genomic_DNA"/>
</dbReference>
<protein>
    <submittedName>
        <fullName evidence="10">MFS transporter, PPP family, 3-phenylpropionic acid transporter</fullName>
    </submittedName>
</protein>
<feature type="transmembrane region" description="Helical" evidence="8">
    <location>
        <begin position="47"/>
        <end position="65"/>
    </location>
</feature>
<feature type="transmembrane region" description="Helical" evidence="8">
    <location>
        <begin position="359"/>
        <end position="380"/>
    </location>
</feature>
<evidence type="ECO:0000313" key="10">
    <source>
        <dbReference type="EMBL" id="SET08823.1"/>
    </source>
</evidence>
<feature type="transmembrane region" description="Helical" evidence="8">
    <location>
        <begin position="98"/>
        <end position="117"/>
    </location>
</feature>
<keyword evidence="2" id="KW-0813">Transport</keyword>
<evidence type="ECO:0000256" key="6">
    <source>
        <dbReference type="ARBA" id="ARBA00022989"/>
    </source>
</evidence>
<dbReference type="STRING" id="349064.SAMN05660429_01014"/>
<dbReference type="AlphaFoldDB" id="A0A1I0BP93"/>
<keyword evidence="11" id="KW-1185">Reference proteome</keyword>
<keyword evidence="6 8" id="KW-1133">Transmembrane helix</keyword>
<accession>A0A1I0BP93</accession>
<dbReference type="InterPro" id="IPR024989">
    <property type="entry name" value="MFS_assoc_dom"/>
</dbReference>
<dbReference type="PIRSF" id="PIRSF004925">
    <property type="entry name" value="HcaT"/>
    <property type="match status" value="1"/>
</dbReference>
<organism evidence="10 11">
    <name type="scientific">Thalassotalea agarivorans</name>
    <name type="common">Thalassomonas agarivorans</name>
    <dbReference type="NCBI Taxonomy" id="349064"/>
    <lineage>
        <taxon>Bacteria</taxon>
        <taxon>Pseudomonadati</taxon>
        <taxon>Pseudomonadota</taxon>
        <taxon>Gammaproteobacteria</taxon>
        <taxon>Alteromonadales</taxon>
        <taxon>Colwelliaceae</taxon>
        <taxon>Thalassotalea</taxon>
    </lineage>
</organism>
<feature type="transmembrane region" description="Helical" evidence="8">
    <location>
        <begin position="138"/>
        <end position="156"/>
    </location>
</feature>
<feature type="transmembrane region" description="Helical" evidence="8">
    <location>
        <begin position="332"/>
        <end position="353"/>
    </location>
</feature>
<reference evidence="10 11" key="1">
    <citation type="submission" date="2016-10" db="EMBL/GenBank/DDBJ databases">
        <authorList>
            <person name="de Groot N.N."/>
        </authorList>
    </citation>
    <scope>NUCLEOTIDE SEQUENCE [LARGE SCALE GENOMIC DNA]</scope>
    <source>
        <strain evidence="10 11">DSM 19706</strain>
    </source>
</reference>
<dbReference type="RefSeq" id="WP_093328214.1">
    <property type="nucleotide sequence ID" value="NZ_AP027363.1"/>
</dbReference>